<proteinExistence type="predicted"/>
<feature type="compositionally biased region" description="Polar residues" evidence="1">
    <location>
        <begin position="228"/>
        <end position="250"/>
    </location>
</feature>
<name>A0A6A6W7T6_9PEZI</name>
<evidence type="ECO:0000256" key="2">
    <source>
        <dbReference type="SAM" id="Phobius"/>
    </source>
</evidence>
<evidence type="ECO:0000313" key="4">
    <source>
        <dbReference type="EMBL" id="KAF2757141.1"/>
    </source>
</evidence>
<dbReference type="InterPro" id="IPR051009">
    <property type="entry name" value="PRM"/>
</dbReference>
<dbReference type="PANTHER" id="PTHR36089">
    <property type="entry name" value="CHITIN SYNTHASE 3 COMPLEX PROTEIN CSI2-RELATED"/>
    <property type="match status" value="1"/>
</dbReference>
<dbReference type="GeneID" id="54485288"/>
<dbReference type="RefSeq" id="XP_033599592.1">
    <property type="nucleotide sequence ID" value="XM_033744234.1"/>
</dbReference>
<protein>
    <submittedName>
        <fullName evidence="4">Uncharacterized protein</fullName>
    </submittedName>
</protein>
<reference evidence="4" key="1">
    <citation type="journal article" date="2020" name="Stud. Mycol.">
        <title>101 Dothideomycetes genomes: a test case for predicting lifestyles and emergence of pathogens.</title>
        <authorList>
            <person name="Haridas S."/>
            <person name="Albert R."/>
            <person name="Binder M."/>
            <person name="Bloem J."/>
            <person name="Labutti K."/>
            <person name="Salamov A."/>
            <person name="Andreopoulos B."/>
            <person name="Baker S."/>
            <person name="Barry K."/>
            <person name="Bills G."/>
            <person name="Bluhm B."/>
            <person name="Cannon C."/>
            <person name="Castanera R."/>
            <person name="Culley D."/>
            <person name="Daum C."/>
            <person name="Ezra D."/>
            <person name="Gonzalez J."/>
            <person name="Henrissat B."/>
            <person name="Kuo A."/>
            <person name="Liang C."/>
            <person name="Lipzen A."/>
            <person name="Lutzoni F."/>
            <person name="Magnuson J."/>
            <person name="Mondo S."/>
            <person name="Nolan M."/>
            <person name="Ohm R."/>
            <person name="Pangilinan J."/>
            <person name="Park H.-J."/>
            <person name="Ramirez L."/>
            <person name="Alfaro M."/>
            <person name="Sun H."/>
            <person name="Tritt A."/>
            <person name="Yoshinaga Y."/>
            <person name="Zwiers L.-H."/>
            <person name="Turgeon B."/>
            <person name="Goodwin S."/>
            <person name="Spatafora J."/>
            <person name="Crous P."/>
            <person name="Grigoriev I."/>
        </authorList>
    </citation>
    <scope>NUCLEOTIDE SEQUENCE</scope>
    <source>
        <strain evidence="4">CBS 121739</strain>
    </source>
</reference>
<feature type="transmembrane region" description="Helical" evidence="2">
    <location>
        <begin position="106"/>
        <end position="126"/>
    </location>
</feature>
<keyword evidence="3" id="KW-0732">Signal</keyword>
<feature type="region of interest" description="Disordered" evidence="1">
    <location>
        <begin position="27"/>
        <end position="71"/>
    </location>
</feature>
<keyword evidence="2" id="KW-0472">Membrane</keyword>
<feature type="compositionally biased region" description="Polar residues" evidence="1">
    <location>
        <begin position="45"/>
        <end position="59"/>
    </location>
</feature>
<dbReference type="EMBL" id="ML996574">
    <property type="protein sequence ID" value="KAF2757141.1"/>
    <property type="molecule type" value="Genomic_DNA"/>
</dbReference>
<feature type="chain" id="PRO_5025359679" evidence="3">
    <location>
        <begin position="24"/>
        <end position="344"/>
    </location>
</feature>
<gene>
    <name evidence="4" type="ORF">EJ05DRAFT_477360</name>
</gene>
<keyword evidence="2" id="KW-0812">Transmembrane</keyword>
<dbReference type="PANTHER" id="PTHR36089:SF1">
    <property type="entry name" value="CHITIN SYNTHASE 3 COMPLEX PROTEIN CSI2-RELATED"/>
    <property type="match status" value="1"/>
</dbReference>
<dbReference type="GO" id="GO:0000324">
    <property type="term" value="C:fungal-type vacuole"/>
    <property type="evidence" value="ECO:0007669"/>
    <property type="project" value="TreeGrafter"/>
</dbReference>
<dbReference type="Proteomes" id="UP000799437">
    <property type="component" value="Unassembled WGS sequence"/>
</dbReference>
<dbReference type="AlphaFoldDB" id="A0A6A6W7T6"/>
<dbReference type="OrthoDB" id="4065319at2759"/>
<accession>A0A6A6W7T6</accession>
<feature type="region of interest" description="Disordered" evidence="1">
    <location>
        <begin position="201"/>
        <end position="321"/>
    </location>
</feature>
<evidence type="ECO:0000313" key="5">
    <source>
        <dbReference type="Proteomes" id="UP000799437"/>
    </source>
</evidence>
<feature type="compositionally biased region" description="Polar residues" evidence="1">
    <location>
        <begin position="210"/>
        <end position="219"/>
    </location>
</feature>
<sequence>MKTLASVLYTLAFIPLLATVTHAQDDLPDLNTVPNATGRAESTAAPESTQPPSSSAEPTSQPPSPADTGAFHLTGLPTIAGALNPTVGVPYTADAPYMQKSSLPEGTVFICVGAALGFLGACILAWRGAVAWSLHRSAKRAAAVNYPGEKINLRGPSGGVYSGVAASSTLTLDKPNVLAKKHLSAAPSNISNGKRATSSLFFSPTAGPGHQSQNRSSSYLPAGYYAPGNSTPTGSSANLGQGPSSLSLNPSAAGYNRARSTGPSPPGSPALPSRDGYPRAARGRDFDSFSRSSVVNTGDRSRSVYAGRPSTSSLNLSVAPEGRAPSAYLEDLFENHGSGPRERH</sequence>
<keyword evidence="5" id="KW-1185">Reference proteome</keyword>
<evidence type="ECO:0000256" key="3">
    <source>
        <dbReference type="SAM" id="SignalP"/>
    </source>
</evidence>
<evidence type="ECO:0000256" key="1">
    <source>
        <dbReference type="SAM" id="MobiDB-lite"/>
    </source>
</evidence>
<feature type="signal peptide" evidence="3">
    <location>
        <begin position="1"/>
        <end position="23"/>
    </location>
</feature>
<organism evidence="4 5">
    <name type="scientific">Pseudovirgaria hyperparasitica</name>
    <dbReference type="NCBI Taxonomy" id="470096"/>
    <lineage>
        <taxon>Eukaryota</taxon>
        <taxon>Fungi</taxon>
        <taxon>Dikarya</taxon>
        <taxon>Ascomycota</taxon>
        <taxon>Pezizomycotina</taxon>
        <taxon>Dothideomycetes</taxon>
        <taxon>Dothideomycetes incertae sedis</taxon>
        <taxon>Acrospermales</taxon>
        <taxon>Acrospermaceae</taxon>
        <taxon>Pseudovirgaria</taxon>
    </lineage>
</organism>
<keyword evidence="2" id="KW-1133">Transmembrane helix</keyword>